<evidence type="ECO:0000256" key="1">
    <source>
        <dbReference type="ARBA" id="ARBA00023267"/>
    </source>
</evidence>
<keyword evidence="1" id="KW-0092">Biotin</keyword>
<evidence type="ECO:0000313" key="3">
    <source>
        <dbReference type="EMBL" id="SNV31905.1"/>
    </source>
</evidence>
<name>A0A239WBC2_9ACTN</name>
<dbReference type="InterPro" id="IPR011053">
    <property type="entry name" value="Single_hybrid_motif"/>
</dbReference>
<dbReference type="SUPFAM" id="SSF51230">
    <property type="entry name" value="Single hybrid motif"/>
    <property type="match status" value="1"/>
</dbReference>
<reference evidence="3 4" key="1">
    <citation type="submission" date="2017-06" db="EMBL/GenBank/DDBJ databases">
        <authorList>
            <consortium name="Pathogen Informatics"/>
        </authorList>
    </citation>
    <scope>NUCLEOTIDE SEQUENCE [LARGE SCALE GENOMIC DNA]</scope>
    <source>
        <strain evidence="3 4">NCTC11865</strain>
    </source>
</reference>
<dbReference type="PROSITE" id="PS50968">
    <property type="entry name" value="BIOTINYL_LIPOYL"/>
    <property type="match status" value="1"/>
</dbReference>
<feature type="domain" description="Lipoyl-binding" evidence="2">
    <location>
        <begin position="51"/>
        <end position="120"/>
    </location>
</feature>
<dbReference type="KEGG" id="cgrn:4412665_00696"/>
<dbReference type="GeneID" id="85153283"/>
<dbReference type="PANTHER" id="PTHR45266">
    <property type="entry name" value="OXALOACETATE DECARBOXYLASE ALPHA CHAIN"/>
    <property type="match status" value="1"/>
</dbReference>
<dbReference type="eggNOG" id="COG1038">
    <property type="taxonomic scope" value="Bacteria"/>
</dbReference>
<dbReference type="InterPro" id="IPR050709">
    <property type="entry name" value="Biotin_Carboxyl_Carrier/Decarb"/>
</dbReference>
<dbReference type="InterPro" id="IPR001882">
    <property type="entry name" value="Biotin_BS"/>
</dbReference>
<dbReference type="PANTHER" id="PTHR45266:SF3">
    <property type="entry name" value="OXALOACETATE DECARBOXYLASE ALPHA CHAIN"/>
    <property type="match status" value="1"/>
</dbReference>
<sequence>MKLKVTVNDVAYDVDVDVDKTPNAPLAPIMFGGGSGPALKASAGGGGKAGAGEVPAPLAGTVAKILCAEGDAVKAGDVLLTLEAMKMETEINAPADGKVTKILVAVGDAVQGGQGLVALES</sequence>
<dbReference type="CDD" id="cd06850">
    <property type="entry name" value="biotinyl_domain"/>
    <property type="match status" value="1"/>
</dbReference>
<dbReference type="EC" id="2.1.3.1" evidence="3"/>
<dbReference type="Gene3D" id="2.40.50.100">
    <property type="match status" value="1"/>
</dbReference>
<dbReference type="Proteomes" id="UP000215332">
    <property type="component" value="Chromosome 1"/>
</dbReference>
<dbReference type="GO" id="GO:0047154">
    <property type="term" value="F:methylmalonyl-CoA carboxytransferase activity"/>
    <property type="evidence" value="ECO:0007669"/>
    <property type="project" value="UniProtKB-EC"/>
</dbReference>
<dbReference type="RefSeq" id="WP_021103933.1">
    <property type="nucleotide sequence ID" value="NZ_AP026710.1"/>
</dbReference>
<gene>
    <name evidence="3" type="ORF">SAMEA4412665_00696</name>
</gene>
<evidence type="ECO:0000313" key="4">
    <source>
        <dbReference type="Proteomes" id="UP000215332"/>
    </source>
</evidence>
<proteinExistence type="predicted"/>
<dbReference type="Pfam" id="PF00364">
    <property type="entry name" value="Biotin_lipoyl"/>
    <property type="match status" value="1"/>
</dbReference>
<keyword evidence="3" id="KW-0808">Transferase</keyword>
<dbReference type="FunFam" id="2.40.50.100:FF:000003">
    <property type="entry name" value="Acetyl-CoA carboxylase biotin carboxyl carrier protein"/>
    <property type="match status" value="1"/>
</dbReference>
<dbReference type="AlphaFoldDB" id="A0A239WBC2"/>
<evidence type="ECO:0000259" key="2">
    <source>
        <dbReference type="PROSITE" id="PS50968"/>
    </source>
</evidence>
<organism evidence="3 4">
    <name type="scientific">Cutibacterium granulosum</name>
    <dbReference type="NCBI Taxonomy" id="33011"/>
    <lineage>
        <taxon>Bacteria</taxon>
        <taxon>Bacillati</taxon>
        <taxon>Actinomycetota</taxon>
        <taxon>Actinomycetes</taxon>
        <taxon>Propionibacteriales</taxon>
        <taxon>Propionibacteriaceae</taxon>
        <taxon>Cutibacterium</taxon>
    </lineage>
</organism>
<dbReference type="InterPro" id="IPR000089">
    <property type="entry name" value="Biotin_lipoyl"/>
</dbReference>
<accession>A0A239WBC2</accession>
<dbReference type="PROSITE" id="PS00188">
    <property type="entry name" value="BIOTIN"/>
    <property type="match status" value="1"/>
</dbReference>
<protein>
    <submittedName>
        <fullName evidence="3">Methylmalonyl-CoA carboxyltransferase 1.3S subunit</fullName>
        <ecNumber evidence="3">2.1.3.1</ecNumber>
    </submittedName>
</protein>
<dbReference type="EMBL" id="LT906441">
    <property type="protein sequence ID" value="SNV31905.1"/>
    <property type="molecule type" value="Genomic_DNA"/>
</dbReference>